<accession>A0A6J7U4I0</accession>
<feature type="transmembrane region" description="Helical" evidence="6">
    <location>
        <begin position="103"/>
        <end position="125"/>
    </location>
</feature>
<evidence type="ECO:0000256" key="5">
    <source>
        <dbReference type="ARBA" id="ARBA00023136"/>
    </source>
</evidence>
<evidence type="ECO:0000256" key="1">
    <source>
        <dbReference type="ARBA" id="ARBA00004651"/>
    </source>
</evidence>
<feature type="transmembrane region" description="Helical" evidence="6">
    <location>
        <begin position="137"/>
        <end position="159"/>
    </location>
</feature>
<dbReference type="InterPro" id="IPR036259">
    <property type="entry name" value="MFS_trans_sf"/>
</dbReference>
<dbReference type="GO" id="GO:0022857">
    <property type="term" value="F:transmembrane transporter activity"/>
    <property type="evidence" value="ECO:0007669"/>
    <property type="project" value="InterPro"/>
</dbReference>
<evidence type="ECO:0000256" key="6">
    <source>
        <dbReference type="SAM" id="Phobius"/>
    </source>
</evidence>
<feature type="transmembrane region" description="Helical" evidence="6">
    <location>
        <begin position="215"/>
        <end position="236"/>
    </location>
</feature>
<feature type="transmembrane region" description="Helical" evidence="6">
    <location>
        <begin position="242"/>
        <end position="260"/>
    </location>
</feature>
<keyword evidence="5 6" id="KW-0472">Membrane</keyword>
<dbReference type="GO" id="GO:0005886">
    <property type="term" value="C:plasma membrane"/>
    <property type="evidence" value="ECO:0007669"/>
    <property type="project" value="UniProtKB-SubCell"/>
</dbReference>
<evidence type="ECO:0000256" key="3">
    <source>
        <dbReference type="ARBA" id="ARBA00022692"/>
    </source>
</evidence>
<name>A0A6J7U4I0_9ZZZZ</name>
<comment type="subcellular location">
    <subcellularLocation>
        <location evidence="1">Cell membrane</location>
        <topology evidence="1">Multi-pass membrane protein</topology>
    </subcellularLocation>
</comment>
<organism evidence="8">
    <name type="scientific">freshwater metagenome</name>
    <dbReference type="NCBI Taxonomy" id="449393"/>
    <lineage>
        <taxon>unclassified sequences</taxon>
        <taxon>metagenomes</taxon>
        <taxon>ecological metagenomes</taxon>
    </lineage>
</organism>
<feature type="transmembrane region" description="Helical" evidence="6">
    <location>
        <begin position="79"/>
        <end position="97"/>
    </location>
</feature>
<protein>
    <submittedName>
        <fullName evidence="8">Unannotated protein</fullName>
    </submittedName>
</protein>
<evidence type="ECO:0000259" key="7">
    <source>
        <dbReference type="PROSITE" id="PS50850"/>
    </source>
</evidence>
<dbReference type="InterPro" id="IPR020846">
    <property type="entry name" value="MFS_dom"/>
</dbReference>
<dbReference type="Gene3D" id="1.20.1250.20">
    <property type="entry name" value="MFS general substrate transporter like domains"/>
    <property type="match status" value="1"/>
</dbReference>
<keyword evidence="4 6" id="KW-1133">Transmembrane helix</keyword>
<evidence type="ECO:0000313" key="8">
    <source>
        <dbReference type="EMBL" id="CAB5060180.1"/>
    </source>
</evidence>
<feature type="transmembrane region" description="Helical" evidence="6">
    <location>
        <begin position="338"/>
        <end position="357"/>
    </location>
</feature>
<evidence type="ECO:0000256" key="2">
    <source>
        <dbReference type="ARBA" id="ARBA00022475"/>
    </source>
</evidence>
<sequence>MRFDDSYSPSVRQHVTLLTIARTSTNACYRFAPPFLAIIARGFDVSIAQMGIALTIAELTGLASPLIGHRVDAMTRRRALRLGLFGVALGTLITASAPHLAVFTLGIIVLAASKVAFDVALGAWVADHVPWNRRSKVVGYTETSWALGLLLGVTTMGLITAVTNWRVAYATGAIAVLILGLIVSNRLPAADDAIHEHNDDLEIHLEHGVMRRGSWYAIASCFTLMGASQCIFVTFGPWLEDTFGYSAANIAIVGFSLGAVEFLASTSSAKYTDALGKEKSVAIGALLMVPAALLIALASQNIVTGLIGLLVVLMGFEFAVVSLLPLGAQLVPGKRGRGMGLLIGAGTLGRAAVSIAATRLYDQHGIPPAAIGAGLLALGTVLLVSLHAKVAEKY</sequence>
<feature type="transmembrane region" description="Helical" evidence="6">
    <location>
        <begin position="47"/>
        <end position="67"/>
    </location>
</feature>
<dbReference type="InterPro" id="IPR011701">
    <property type="entry name" value="MFS"/>
</dbReference>
<dbReference type="Pfam" id="PF07690">
    <property type="entry name" value="MFS_1"/>
    <property type="match status" value="1"/>
</dbReference>
<keyword evidence="3 6" id="KW-0812">Transmembrane</keyword>
<feature type="transmembrane region" description="Helical" evidence="6">
    <location>
        <begin position="165"/>
        <end position="183"/>
    </location>
</feature>
<keyword evidence="2" id="KW-1003">Cell membrane</keyword>
<dbReference type="EMBL" id="CAFBQU010000003">
    <property type="protein sequence ID" value="CAB5060180.1"/>
    <property type="molecule type" value="Genomic_DNA"/>
</dbReference>
<gene>
    <name evidence="8" type="ORF">UFOPK4347_00262</name>
</gene>
<proteinExistence type="predicted"/>
<feature type="domain" description="Major facilitator superfamily (MFS) profile" evidence="7">
    <location>
        <begin position="1"/>
        <end position="391"/>
    </location>
</feature>
<dbReference type="InterPro" id="IPR050189">
    <property type="entry name" value="MFS_Efflux_Transporters"/>
</dbReference>
<dbReference type="PANTHER" id="PTHR43124">
    <property type="entry name" value="PURINE EFFLUX PUMP PBUE"/>
    <property type="match status" value="1"/>
</dbReference>
<feature type="transmembrane region" description="Helical" evidence="6">
    <location>
        <begin position="281"/>
        <end position="299"/>
    </location>
</feature>
<dbReference type="SUPFAM" id="SSF103473">
    <property type="entry name" value="MFS general substrate transporter"/>
    <property type="match status" value="1"/>
</dbReference>
<dbReference type="PANTHER" id="PTHR43124:SF3">
    <property type="entry name" value="CHLORAMPHENICOL EFFLUX PUMP RV0191"/>
    <property type="match status" value="1"/>
</dbReference>
<reference evidence="8" key="1">
    <citation type="submission" date="2020-05" db="EMBL/GenBank/DDBJ databases">
        <authorList>
            <person name="Chiriac C."/>
            <person name="Salcher M."/>
            <person name="Ghai R."/>
            <person name="Kavagutti S V."/>
        </authorList>
    </citation>
    <scope>NUCLEOTIDE SEQUENCE</scope>
</reference>
<feature type="transmembrane region" description="Helical" evidence="6">
    <location>
        <begin position="305"/>
        <end position="326"/>
    </location>
</feature>
<dbReference type="AlphaFoldDB" id="A0A6J7U4I0"/>
<dbReference type="PROSITE" id="PS50850">
    <property type="entry name" value="MFS"/>
    <property type="match status" value="1"/>
</dbReference>
<evidence type="ECO:0000256" key="4">
    <source>
        <dbReference type="ARBA" id="ARBA00022989"/>
    </source>
</evidence>
<feature type="transmembrane region" description="Helical" evidence="6">
    <location>
        <begin position="369"/>
        <end position="388"/>
    </location>
</feature>